<reference evidence="4 5" key="1">
    <citation type="journal article" date="2013" name="Curr. Biol.">
        <title>The Genome of the Foraminiferan Reticulomyxa filosa.</title>
        <authorList>
            <person name="Glockner G."/>
            <person name="Hulsmann N."/>
            <person name="Schleicher M."/>
            <person name="Noegel A.A."/>
            <person name="Eichinger L."/>
            <person name="Gallinger C."/>
            <person name="Pawlowski J."/>
            <person name="Sierra R."/>
            <person name="Euteneuer U."/>
            <person name="Pillet L."/>
            <person name="Moustafa A."/>
            <person name="Platzer M."/>
            <person name="Groth M."/>
            <person name="Szafranski K."/>
            <person name="Schliwa M."/>
        </authorList>
    </citation>
    <scope>NUCLEOTIDE SEQUENCE [LARGE SCALE GENOMIC DNA]</scope>
</reference>
<evidence type="ECO:0000259" key="3">
    <source>
        <dbReference type="PROSITE" id="PS50003"/>
    </source>
</evidence>
<dbReference type="InterPro" id="IPR045188">
    <property type="entry name" value="Boi1/Boi2-like"/>
</dbReference>
<dbReference type="Proteomes" id="UP000023152">
    <property type="component" value="Unassembled WGS sequence"/>
</dbReference>
<sequence>MSSIDKTTNQIIGIHVLAATKYGKSDQAKLLRAKIADSTFDFGEVDVLMAGYLHKKGSWNSNWNRRYFTLRNDNCLYYFENAHDTFKYKGIIPLNSVYRLTMTTTADSKFSFGFALETKSRTYFLACVGDTERTDWMSTIACLRTSPSQVERHVPSTALSTLQQNRDETDNPLSIAKVDRKDSIRKRRYSDGSFSKKNEQLGHDASSSHHHNRPQDYDRENSWQNGKNSLQKNFLSWLKVDDGQSHK</sequence>
<organism evidence="4 5">
    <name type="scientific">Reticulomyxa filosa</name>
    <dbReference type="NCBI Taxonomy" id="46433"/>
    <lineage>
        <taxon>Eukaryota</taxon>
        <taxon>Sar</taxon>
        <taxon>Rhizaria</taxon>
        <taxon>Retaria</taxon>
        <taxon>Foraminifera</taxon>
        <taxon>Monothalamids</taxon>
        <taxon>Reticulomyxidae</taxon>
        <taxon>Reticulomyxa</taxon>
    </lineage>
</organism>
<evidence type="ECO:0000256" key="2">
    <source>
        <dbReference type="SAM" id="MobiDB-lite"/>
    </source>
</evidence>
<dbReference type="PANTHER" id="PTHR22902:SF27">
    <property type="entry name" value="PLECKSTRIN HOMOLOGY DOMAIN-CONTAINING FAMILY A MEMBER 3"/>
    <property type="match status" value="1"/>
</dbReference>
<feature type="region of interest" description="Disordered" evidence="2">
    <location>
        <begin position="187"/>
        <end position="225"/>
    </location>
</feature>
<dbReference type="GO" id="GO:0042147">
    <property type="term" value="P:retrograde transport, endosome to Golgi"/>
    <property type="evidence" value="ECO:0007669"/>
    <property type="project" value="TreeGrafter"/>
</dbReference>
<evidence type="ECO:0000313" key="5">
    <source>
        <dbReference type="Proteomes" id="UP000023152"/>
    </source>
</evidence>
<dbReference type="CDD" id="cd00821">
    <property type="entry name" value="PH"/>
    <property type="match status" value="1"/>
</dbReference>
<dbReference type="EMBL" id="ASPP01000878">
    <property type="protein sequence ID" value="ETO36225.1"/>
    <property type="molecule type" value="Genomic_DNA"/>
</dbReference>
<dbReference type="GO" id="GO:0005829">
    <property type="term" value="C:cytosol"/>
    <property type="evidence" value="ECO:0007669"/>
    <property type="project" value="GOC"/>
</dbReference>
<dbReference type="Pfam" id="PF00169">
    <property type="entry name" value="PH"/>
    <property type="match status" value="1"/>
</dbReference>
<dbReference type="OrthoDB" id="2157866at2759"/>
<comment type="caution">
    <text evidence="4">The sequence shown here is derived from an EMBL/GenBank/DDBJ whole genome shotgun (WGS) entry which is preliminary data.</text>
</comment>
<feature type="region of interest" description="Disordered" evidence="2">
    <location>
        <begin position="153"/>
        <end position="173"/>
    </location>
</feature>
<dbReference type="AlphaFoldDB" id="X6PCG7"/>
<dbReference type="PANTHER" id="PTHR22902">
    <property type="entry name" value="SESQUIPEDALIAN"/>
    <property type="match status" value="1"/>
</dbReference>
<dbReference type="InterPro" id="IPR001849">
    <property type="entry name" value="PH_domain"/>
</dbReference>
<keyword evidence="5" id="KW-1185">Reference proteome</keyword>
<keyword evidence="1" id="KW-0597">Phosphoprotein</keyword>
<dbReference type="SUPFAM" id="SSF50729">
    <property type="entry name" value="PH domain-like"/>
    <property type="match status" value="1"/>
</dbReference>
<dbReference type="GO" id="GO:0001881">
    <property type="term" value="P:receptor recycling"/>
    <property type="evidence" value="ECO:0007669"/>
    <property type="project" value="TreeGrafter"/>
</dbReference>
<accession>X6PCG7</accession>
<dbReference type="GO" id="GO:0005769">
    <property type="term" value="C:early endosome"/>
    <property type="evidence" value="ECO:0007669"/>
    <property type="project" value="TreeGrafter"/>
</dbReference>
<dbReference type="GO" id="GO:0055037">
    <property type="term" value="C:recycling endosome"/>
    <property type="evidence" value="ECO:0007669"/>
    <property type="project" value="TreeGrafter"/>
</dbReference>
<evidence type="ECO:0000313" key="4">
    <source>
        <dbReference type="EMBL" id="ETO36225.1"/>
    </source>
</evidence>
<protein>
    <recommendedName>
        <fullName evidence="3">PH domain-containing protein</fullName>
    </recommendedName>
</protein>
<dbReference type="PROSITE" id="PS50003">
    <property type="entry name" value="PH_DOMAIN"/>
    <property type="match status" value="1"/>
</dbReference>
<dbReference type="GO" id="GO:0005802">
    <property type="term" value="C:trans-Golgi network"/>
    <property type="evidence" value="ECO:0007669"/>
    <property type="project" value="TreeGrafter"/>
</dbReference>
<dbReference type="InterPro" id="IPR011993">
    <property type="entry name" value="PH-like_dom_sf"/>
</dbReference>
<dbReference type="Gene3D" id="2.30.29.30">
    <property type="entry name" value="Pleckstrin-homology domain (PH domain)/Phosphotyrosine-binding domain (PTB)"/>
    <property type="match status" value="1"/>
</dbReference>
<feature type="domain" description="PH" evidence="3">
    <location>
        <begin position="46"/>
        <end position="145"/>
    </location>
</feature>
<name>X6PCG7_RETFI</name>
<gene>
    <name evidence="4" type="ORF">RFI_00837</name>
</gene>
<dbReference type="SMART" id="SM00233">
    <property type="entry name" value="PH"/>
    <property type="match status" value="1"/>
</dbReference>
<proteinExistence type="predicted"/>
<evidence type="ECO:0000256" key="1">
    <source>
        <dbReference type="ARBA" id="ARBA00022553"/>
    </source>
</evidence>
<dbReference type="GO" id="GO:0007032">
    <property type="term" value="P:endosome organization"/>
    <property type="evidence" value="ECO:0007669"/>
    <property type="project" value="TreeGrafter"/>
</dbReference>